<feature type="compositionally biased region" description="Low complexity" evidence="1">
    <location>
        <begin position="87"/>
        <end position="136"/>
    </location>
</feature>
<accession>A0ABN3U109</accession>
<evidence type="ECO:0000256" key="2">
    <source>
        <dbReference type="SAM" id="Phobius"/>
    </source>
</evidence>
<feature type="region of interest" description="Disordered" evidence="1">
    <location>
        <begin position="1"/>
        <end position="173"/>
    </location>
</feature>
<dbReference type="InterPro" id="IPR003675">
    <property type="entry name" value="Rce1/LyrA-like_dom"/>
</dbReference>
<evidence type="ECO:0000259" key="3">
    <source>
        <dbReference type="Pfam" id="PF02517"/>
    </source>
</evidence>
<feature type="transmembrane region" description="Helical" evidence="2">
    <location>
        <begin position="326"/>
        <end position="344"/>
    </location>
</feature>
<feature type="transmembrane region" description="Helical" evidence="2">
    <location>
        <begin position="249"/>
        <end position="270"/>
    </location>
</feature>
<dbReference type="Pfam" id="PF02517">
    <property type="entry name" value="Rce1-like"/>
    <property type="match status" value="1"/>
</dbReference>
<keyword evidence="2" id="KW-0472">Membrane</keyword>
<name>A0ABN3U109_9ACTN</name>
<protein>
    <recommendedName>
        <fullName evidence="3">CAAX prenyl protease 2/Lysostaphin resistance protein A-like domain-containing protein</fullName>
    </recommendedName>
</protein>
<feature type="transmembrane region" description="Helical" evidence="2">
    <location>
        <begin position="290"/>
        <end position="314"/>
    </location>
</feature>
<evidence type="ECO:0000256" key="1">
    <source>
        <dbReference type="SAM" id="MobiDB-lite"/>
    </source>
</evidence>
<comment type="caution">
    <text evidence="4">The sequence shown here is derived from an EMBL/GenBank/DDBJ whole genome shotgun (WGS) entry which is preliminary data.</text>
</comment>
<reference evidence="4 5" key="1">
    <citation type="journal article" date="2019" name="Int. J. Syst. Evol. Microbiol.">
        <title>The Global Catalogue of Microorganisms (GCM) 10K type strain sequencing project: providing services to taxonomists for standard genome sequencing and annotation.</title>
        <authorList>
            <consortium name="The Broad Institute Genomics Platform"/>
            <consortium name="The Broad Institute Genome Sequencing Center for Infectious Disease"/>
            <person name="Wu L."/>
            <person name="Ma J."/>
        </authorList>
    </citation>
    <scope>NUCLEOTIDE SEQUENCE [LARGE SCALE GENOMIC DNA]</scope>
    <source>
        <strain evidence="4 5">JCM 8201</strain>
    </source>
</reference>
<gene>
    <name evidence="4" type="ORF">GCM10010439_15960</name>
</gene>
<organism evidence="4 5">
    <name type="scientific">Actinocorallia aurantiaca</name>
    <dbReference type="NCBI Taxonomy" id="46204"/>
    <lineage>
        <taxon>Bacteria</taxon>
        <taxon>Bacillati</taxon>
        <taxon>Actinomycetota</taxon>
        <taxon>Actinomycetes</taxon>
        <taxon>Streptosporangiales</taxon>
        <taxon>Thermomonosporaceae</taxon>
        <taxon>Actinocorallia</taxon>
    </lineage>
</organism>
<keyword evidence="2" id="KW-1133">Transmembrane helix</keyword>
<evidence type="ECO:0000313" key="4">
    <source>
        <dbReference type="EMBL" id="GAA2722659.1"/>
    </source>
</evidence>
<feature type="transmembrane region" description="Helical" evidence="2">
    <location>
        <begin position="199"/>
        <end position="222"/>
    </location>
</feature>
<feature type="compositionally biased region" description="Pro residues" evidence="1">
    <location>
        <begin position="137"/>
        <end position="154"/>
    </location>
</feature>
<dbReference type="EMBL" id="BAAATZ010000006">
    <property type="protein sequence ID" value="GAA2722659.1"/>
    <property type="molecule type" value="Genomic_DNA"/>
</dbReference>
<feature type="compositionally biased region" description="Pro residues" evidence="1">
    <location>
        <begin position="61"/>
        <end position="71"/>
    </location>
</feature>
<feature type="transmembrane region" description="Helical" evidence="2">
    <location>
        <begin position="464"/>
        <end position="485"/>
    </location>
</feature>
<keyword evidence="2" id="KW-0812">Transmembrane</keyword>
<feature type="transmembrane region" description="Helical" evidence="2">
    <location>
        <begin position="407"/>
        <end position="425"/>
    </location>
</feature>
<feature type="compositionally biased region" description="Basic and acidic residues" evidence="1">
    <location>
        <begin position="14"/>
        <end position="28"/>
    </location>
</feature>
<feature type="domain" description="CAAX prenyl protease 2/Lysostaphin resistance protein A-like" evidence="3">
    <location>
        <begin position="334"/>
        <end position="443"/>
    </location>
</feature>
<keyword evidence="5" id="KW-1185">Reference proteome</keyword>
<dbReference type="RefSeq" id="WP_344449573.1">
    <property type="nucleotide sequence ID" value="NZ_BAAATZ010000006.1"/>
</dbReference>
<sequence>MEPPSATPPAGPDEPGRDQPSEDGREAPSDAWHPPDSGRPLFAPPAPQASWPAEHTYPVQPQSPPPAPEGPPATQSAPGYLLPGQVAPGAGPAGPFQSYDAPGYAPAPGHAPQQAPGQGTQGHPVPGQQAYPGYQVPGPPQGFPPQGYPPPGYPPGYAVPGYPPYGHPAQRKPSVVAAPAGTPFHQQDRTERHRWWRPVLGTFSLTAAAFITIIAVFVAWMVGHFAVTGELPEPTDDGTQLVGGPLEDLSLQLVMLGVLIPLVPVTVWIFSRRPMGTVVSVLGRMRWRWLGVCVLAALAYVAVSLVTGMIVTAVFTDEPVLGGEWVGWRAFLGPALVILLLVPFQSTAEEFVFRGWVLQAIGGCTLRRPDGTYRNAFTAVLGRVFGTPWPAIAISSALFVAGHGYRTWAMVDIFIWAMVCGWLAVKTGGLEAPIALHVLNNLLAFGLTAAAGELEDSLQQGAAPWYYLLSDLPPLFVFAALVLWLRRRMDIATVTPGAAAPLEGGSAESQADGPGESQAGGLPFPAPKT</sequence>
<evidence type="ECO:0000313" key="5">
    <source>
        <dbReference type="Proteomes" id="UP001501842"/>
    </source>
</evidence>
<proteinExistence type="predicted"/>
<dbReference type="Proteomes" id="UP001501842">
    <property type="component" value="Unassembled WGS sequence"/>
</dbReference>
<feature type="region of interest" description="Disordered" evidence="1">
    <location>
        <begin position="501"/>
        <end position="529"/>
    </location>
</feature>
<feature type="compositionally biased region" description="Pro residues" evidence="1">
    <location>
        <begin position="1"/>
        <end position="12"/>
    </location>
</feature>